<gene>
    <name evidence="1" type="ORF">M9H77_06905</name>
</gene>
<evidence type="ECO:0000313" key="2">
    <source>
        <dbReference type="Proteomes" id="UP001060085"/>
    </source>
</evidence>
<keyword evidence="2" id="KW-1185">Reference proteome</keyword>
<comment type="caution">
    <text evidence="1">The sequence shown here is derived from an EMBL/GenBank/DDBJ whole genome shotgun (WGS) entry which is preliminary data.</text>
</comment>
<evidence type="ECO:0000313" key="1">
    <source>
        <dbReference type="EMBL" id="KAI5675955.1"/>
    </source>
</evidence>
<sequence>MARPKNYNKLVSKTVKEMMIEKRTLTCRRGVNTASEKTIPRLKRRRAAARNNEPCRGAGEFIANFIAWKSALITSSFSIFYPYKKPFPWSPPSSPKAATRKLDKGVTFRVNVVEQRGSKTPTYVNIDALNNSEDIKSNRKEAEYEKFEDKYNFLHTTWKELSKDYIVIKAENVKLLEENSQVNSMCQKLKQDLRQTMTQYETTVGKLEEAEKYMEKLNNGKIKLHEILESGKSFGDLTSLGYVNSVTSNLTQQKSIKEIAAGLMKIKLSNAEKKSFFGRIKPRKPPPI</sequence>
<dbReference type="EMBL" id="CM044702">
    <property type="protein sequence ID" value="KAI5675955.1"/>
    <property type="molecule type" value="Genomic_DNA"/>
</dbReference>
<dbReference type="Proteomes" id="UP001060085">
    <property type="component" value="Linkage Group LG02"/>
</dbReference>
<accession>A0ACC0BTG7</accession>
<reference evidence="2" key="1">
    <citation type="journal article" date="2023" name="Nat. Plants">
        <title>Single-cell RNA sequencing provides a high-resolution roadmap for understanding the multicellular compartmentation of specialized metabolism.</title>
        <authorList>
            <person name="Sun S."/>
            <person name="Shen X."/>
            <person name="Li Y."/>
            <person name="Li Y."/>
            <person name="Wang S."/>
            <person name="Li R."/>
            <person name="Zhang H."/>
            <person name="Shen G."/>
            <person name="Guo B."/>
            <person name="Wei J."/>
            <person name="Xu J."/>
            <person name="St-Pierre B."/>
            <person name="Chen S."/>
            <person name="Sun C."/>
        </authorList>
    </citation>
    <scope>NUCLEOTIDE SEQUENCE [LARGE SCALE GENOMIC DNA]</scope>
</reference>
<name>A0ACC0BTG7_CATRO</name>
<organism evidence="1 2">
    <name type="scientific">Catharanthus roseus</name>
    <name type="common">Madagascar periwinkle</name>
    <name type="synonym">Vinca rosea</name>
    <dbReference type="NCBI Taxonomy" id="4058"/>
    <lineage>
        <taxon>Eukaryota</taxon>
        <taxon>Viridiplantae</taxon>
        <taxon>Streptophyta</taxon>
        <taxon>Embryophyta</taxon>
        <taxon>Tracheophyta</taxon>
        <taxon>Spermatophyta</taxon>
        <taxon>Magnoliopsida</taxon>
        <taxon>eudicotyledons</taxon>
        <taxon>Gunneridae</taxon>
        <taxon>Pentapetalae</taxon>
        <taxon>asterids</taxon>
        <taxon>lamiids</taxon>
        <taxon>Gentianales</taxon>
        <taxon>Apocynaceae</taxon>
        <taxon>Rauvolfioideae</taxon>
        <taxon>Vinceae</taxon>
        <taxon>Catharanthinae</taxon>
        <taxon>Catharanthus</taxon>
    </lineage>
</organism>
<proteinExistence type="predicted"/>
<protein>
    <submittedName>
        <fullName evidence="1">Uncharacterized protein</fullName>
    </submittedName>
</protein>